<evidence type="ECO:0000256" key="3">
    <source>
        <dbReference type="ARBA" id="ARBA00022827"/>
    </source>
</evidence>
<evidence type="ECO:0000313" key="7">
    <source>
        <dbReference type="Proteomes" id="UP000194137"/>
    </source>
</evidence>
<evidence type="ECO:0000256" key="1">
    <source>
        <dbReference type="ARBA" id="ARBA00001974"/>
    </source>
</evidence>
<keyword evidence="5" id="KW-0503">Monooxygenase</keyword>
<evidence type="ECO:0000256" key="4">
    <source>
        <dbReference type="ARBA" id="ARBA00023002"/>
    </source>
</evidence>
<evidence type="ECO:0000256" key="2">
    <source>
        <dbReference type="ARBA" id="ARBA00022630"/>
    </source>
</evidence>
<dbReference type="InterPro" id="IPR036188">
    <property type="entry name" value="FAD/NAD-bd_sf"/>
</dbReference>
<dbReference type="AlphaFoldDB" id="A0A1W6ZSL1"/>
<keyword evidence="7" id="KW-1185">Reference proteome</keyword>
<dbReference type="SUPFAM" id="SSF54373">
    <property type="entry name" value="FAD-linked reductases, C-terminal domain"/>
    <property type="match status" value="1"/>
</dbReference>
<name>A0A1W6ZSL1_9HYPH</name>
<dbReference type="STRING" id="1235591.CAK95_14165"/>
<gene>
    <name evidence="6" type="ORF">CAK95_14165</name>
</gene>
<protein>
    <submittedName>
        <fullName evidence="6">2-polyprenyl-6-methoxyphenol hydroxylase</fullName>
    </submittedName>
</protein>
<keyword evidence="4" id="KW-0560">Oxidoreductase</keyword>
<dbReference type="PANTHER" id="PTHR13789">
    <property type="entry name" value="MONOOXYGENASE"/>
    <property type="match status" value="1"/>
</dbReference>
<dbReference type="Pfam" id="PF01494">
    <property type="entry name" value="FAD_binding_3"/>
    <property type="match status" value="1"/>
</dbReference>
<organism evidence="6 7">
    <name type="scientific">Pseudorhodoplanes sinuspersici</name>
    <dbReference type="NCBI Taxonomy" id="1235591"/>
    <lineage>
        <taxon>Bacteria</taxon>
        <taxon>Pseudomonadati</taxon>
        <taxon>Pseudomonadota</taxon>
        <taxon>Alphaproteobacteria</taxon>
        <taxon>Hyphomicrobiales</taxon>
        <taxon>Pseudorhodoplanes</taxon>
    </lineage>
</organism>
<dbReference type="SUPFAM" id="SSF51905">
    <property type="entry name" value="FAD/NAD(P)-binding domain"/>
    <property type="match status" value="1"/>
</dbReference>
<dbReference type="EMBL" id="CP021112">
    <property type="protein sequence ID" value="ARQ00101.1"/>
    <property type="molecule type" value="Genomic_DNA"/>
</dbReference>
<comment type="cofactor">
    <cofactor evidence="1">
        <name>FAD</name>
        <dbReference type="ChEBI" id="CHEBI:57692"/>
    </cofactor>
</comment>
<proteinExistence type="predicted"/>
<reference evidence="6 7" key="1">
    <citation type="submission" date="2017-05" db="EMBL/GenBank/DDBJ databases">
        <title>Full genome sequence of Pseudorhodoplanes sinuspersici.</title>
        <authorList>
            <person name="Dastgheib S.M.M."/>
            <person name="Shavandi M."/>
            <person name="Tirandaz H."/>
        </authorList>
    </citation>
    <scope>NUCLEOTIDE SEQUENCE [LARGE SCALE GENOMIC DNA]</scope>
    <source>
        <strain evidence="6 7">RIPI110</strain>
    </source>
</reference>
<evidence type="ECO:0000313" key="6">
    <source>
        <dbReference type="EMBL" id="ARQ00101.1"/>
    </source>
</evidence>
<dbReference type="GO" id="GO:0071949">
    <property type="term" value="F:FAD binding"/>
    <property type="evidence" value="ECO:0007669"/>
    <property type="project" value="InterPro"/>
</dbReference>
<dbReference type="GO" id="GO:0004497">
    <property type="term" value="F:monooxygenase activity"/>
    <property type="evidence" value="ECO:0007669"/>
    <property type="project" value="UniProtKB-KW"/>
</dbReference>
<dbReference type="Gene3D" id="3.50.50.60">
    <property type="entry name" value="FAD/NAD(P)-binding domain"/>
    <property type="match status" value="1"/>
</dbReference>
<sequence>MSADRVDRKSKLLIAGAGIGGLTAALSLLRRGFDCDVFEQASELREVGAGLWVSMNGARVLMALGLEDELQRTCIVADQRSIRLWNTGGTWPLYKRTQEAASHQPFLLLRAHLLKMLVDAVRRLKPDAIHLNAHCVGFRQDANSVRMKFKDGSVVEGRALIGADGAHSKVREQIIGAVPGQYTNAIAWRGLVPVDRLLPHQRAHVVSTWVGPQAHVTAYPVRWEGTELMTFSGQVEHSEWQLESWSEKGSVDDCLNDFADWHPDILEVIKNVVSLHKWGLFVRHPLERWTEGRVTLLGDACHSMVPYLGQGVNMAIEDACVLARCLEETPDDPAAAFLVYQNARIERTSKVIRSSAGMQYTFHHEALAEEDAASEYIESQWSPESNAARYNWIYQYDATTVPLH</sequence>
<dbReference type="KEGG" id="psin:CAK95_14165"/>
<dbReference type="OrthoDB" id="4230779at2"/>
<dbReference type="InterPro" id="IPR002938">
    <property type="entry name" value="FAD-bd"/>
</dbReference>
<keyword evidence="2" id="KW-0285">Flavoprotein</keyword>
<dbReference type="PRINTS" id="PR00420">
    <property type="entry name" value="RNGMNOXGNASE"/>
</dbReference>
<dbReference type="Proteomes" id="UP000194137">
    <property type="component" value="Chromosome"/>
</dbReference>
<dbReference type="RefSeq" id="WP_086088499.1">
    <property type="nucleotide sequence ID" value="NZ_CP021112.1"/>
</dbReference>
<dbReference type="PANTHER" id="PTHR13789:SF318">
    <property type="entry name" value="GERANYLGERANYL DIPHOSPHATE REDUCTASE"/>
    <property type="match status" value="1"/>
</dbReference>
<accession>A0A1W6ZSL1</accession>
<evidence type="ECO:0000256" key="5">
    <source>
        <dbReference type="ARBA" id="ARBA00023033"/>
    </source>
</evidence>
<keyword evidence="3" id="KW-0274">FAD</keyword>
<dbReference type="InterPro" id="IPR050493">
    <property type="entry name" value="FAD-dep_Monooxygenase_BioMet"/>
</dbReference>